<evidence type="ECO:0000256" key="2">
    <source>
        <dbReference type="SAM" id="MobiDB-lite"/>
    </source>
</evidence>
<keyword evidence="4" id="KW-1185">Reference proteome</keyword>
<feature type="compositionally biased region" description="Polar residues" evidence="2">
    <location>
        <begin position="69"/>
        <end position="89"/>
    </location>
</feature>
<comment type="caution">
    <text evidence="3">The sequence shown here is derived from an EMBL/GenBank/DDBJ whole genome shotgun (WGS) entry which is preliminary data.</text>
</comment>
<feature type="coiled-coil region" evidence="1">
    <location>
        <begin position="172"/>
        <end position="297"/>
    </location>
</feature>
<reference evidence="3" key="1">
    <citation type="submission" date="2018-04" db="EMBL/GenBank/DDBJ databases">
        <title>Whole genome sequencing of Hypsizygus marmoreus.</title>
        <authorList>
            <person name="Choi I.-G."/>
            <person name="Min B."/>
            <person name="Kim J.-G."/>
            <person name="Kim S."/>
            <person name="Oh Y.-L."/>
            <person name="Kong W.-S."/>
            <person name="Park H."/>
            <person name="Jeong J."/>
            <person name="Song E.-S."/>
        </authorList>
    </citation>
    <scope>NUCLEOTIDE SEQUENCE [LARGE SCALE GENOMIC DNA]</scope>
    <source>
        <strain evidence="3">51987-8</strain>
    </source>
</reference>
<dbReference type="EMBL" id="LUEZ02000009">
    <property type="protein sequence ID" value="RDB30007.1"/>
    <property type="molecule type" value="Genomic_DNA"/>
</dbReference>
<sequence length="679" mass="76737">MSKATSPWSMIGRFMGNPHLRSSSRKRKEENYEQSIHSVQGKGQHESIIAQAAKVEDPAEEVAKETLEGKNTPNTGPSLRAGQETSRPTTPGEEEQEWTQVVEHLDPSLASRAGSAEPANDATTGTEEHSLREVVETESTSDHKNQVVKDDGQQFAEPGRKEVGILAVDTGDADLERRLKEISQELALADEQNQQLKQEHKRQVERIRTLEDDVRSLADNKVAMITTVEDMKREADFTLTRVQQLEADATARSDTILMLERTLETAGREKSEVLNQLHDAENHARELEGQNTTLLQTDEERENKIRRIQENNIETTTKLNTAAAELITAIRQREAVQDQNRQLVDKLHEKEKALKDLEANSHMSQDEASQHRLESLQHQNRMLTDQIRRQSEQLRPPPLAQSGQASRWERSIQEYTEIVGPFDRLNSEIFQIAASMVESLDFGEGKDWAAQEMRGVVERATLLIGRPMILAMQAMSHQNIADVNPLVIQIALQVCMAKSCAKIIASWYPGHWEYGNFLEAIYARIRGTEGKYAEKWRTITQAQLRRTSDPYVQSEMKAFLLDNLVDILAIAGCGEAVSATKQELVRFQERVELIVKLALALNMSMGDEWEMFVVQPNDLFDPETMDNAYEGDKKTQSEDLVVGTTDIGLKKSSRGIVLKPKVAVHWMIRGNHVRFVRVE</sequence>
<feature type="region of interest" description="Disordered" evidence="2">
    <location>
        <begin position="389"/>
        <end position="408"/>
    </location>
</feature>
<dbReference type="InParanoid" id="A0A369KAX4"/>
<accession>A0A369KAX4</accession>
<keyword evidence="1" id="KW-0175">Coiled coil</keyword>
<feature type="compositionally biased region" description="Basic and acidic residues" evidence="2">
    <location>
        <begin position="54"/>
        <end position="68"/>
    </location>
</feature>
<gene>
    <name evidence="3" type="ORF">Hypma_014132</name>
</gene>
<proteinExistence type="predicted"/>
<name>A0A369KAX4_HYPMA</name>
<dbReference type="AlphaFoldDB" id="A0A369KAX4"/>
<dbReference type="OrthoDB" id="3147752at2759"/>
<organism evidence="3 4">
    <name type="scientific">Hypsizygus marmoreus</name>
    <name type="common">White beech mushroom</name>
    <name type="synonym">Agaricus marmoreus</name>
    <dbReference type="NCBI Taxonomy" id="39966"/>
    <lineage>
        <taxon>Eukaryota</taxon>
        <taxon>Fungi</taxon>
        <taxon>Dikarya</taxon>
        <taxon>Basidiomycota</taxon>
        <taxon>Agaricomycotina</taxon>
        <taxon>Agaricomycetes</taxon>
        <taxon>Agaricomycetidae</taxon>
        <taxon>Agaricales</taxon>
        <taxon>Tricholomatineae</taxon>
        <taxon>Lyophyllaceae</taxon>
        <taxon>Hypsizygus</taxon>
    </lineage>
</organism>
<evidence type="ECO:0000313" key="3">
    <source>
        <dbReference type="EMBL" id="RDB30007.1"/>
    </source>
</evidence>
<evidence type="ECO:0000256" key="1">
    <source>
        <dbReference type="SAM" id="Coils"/>
    </source>
</evidence>
<protein>
    <submittedName>
        <fullName evidence="3">Uncharacterized protein</fullName>
    </submittedName>
</protein>
<feature type="region of interest" description="Disordered" evidence="2">
    <location>
        <begin position="1"/>
        <end position="131"/>
    </location>
</feature>
<evidence type="ECO:0000313" key="4">
    <source>
        <dbReference type="Proteomes" id="UP000076154"/>
    </source>
</evidence>
<dbReference type="Proteomes" id="UP000076154">
    <property type="component" value="Unassembled WGS sequence"/>
</dbReference>